<dbReference type="RefSeq" id="WP_148578418.1">
    <property type="nucleotide sequence ID" value="NZ_SDKK01000006.1"/>
</dbReference>
<accession>A0A6C2D1J2</accession>
<keyword evidence="4 8" id="KW-0312">Gluconeogenesis</keyword>
<evidence type="ECO:0000256" key="3">
    <source>
        <dbReference type="ARBA" id="ARBA00007422"/>
    </source>
</evidence>
<evidence type="ECO:0000256" key="6">
    <source>
        <dbReference type="ARBA" id="ARBA00023152"/>
    </source>
</evidence>
<comment type="caution">
    <text evidence="10">The sequence shown here is derived from an EMBL/GenBank/DDBJ whole genome shotgun (WGS) entry which is preliminary data.</text>
</comment>
<comment type="similarity">
    <text evidence="3 8 9">Belongs to the triosephosphate isomerase family.</text>
</comment>
<dbReference type="InterPro" id="IPR022896">
    <property type="entry name" value="TrioseP_Isoase_bac/euk"/>
</dbReference>
<dbReference type="PROSITE" id="PS51440">
    <property type="entry name" value="TIM_2"/>
    <property type="match status" value="1"/>
</dbReference>
<dbReference type="AlphaFoldDB" id="A0A6C2D1J2"/>
<dbReference type="FunFam" id="3.20.20.70:FF:000016">
    <property type="entry name" value="Triosephosphate isomerase"/>
    <property type="match status" value="1"/>
</dbReference>
<feature type="binding site" evidence="8">
    <location>
        <begin position="231"/>
        <end position="232"/>
    </location>
    <ligand>
        <name>substrate</name>
    </ligand>
</feature>
<comment type="pathway">
    <text evidence="2">Carbohydrate metabolism; erythritol degradation.</text>
</comment>
<evidence type="ECO:0000256" key="8">
    <source>
        <dbReference type="HAMAP-Rule" id="MF_00147"/>
    </source>
</evidence>
<comment type="subunit">
    <text evidence="8 9">Homodimer.</text>
</comment>
<dbReference type="InterPro" id="IPR035990">
    <property type="entry name" value="TIM_sf"/>
</dbReference>
<organism evidence="10 11">
    <name type="scientific">Zoogloea oleivorans</name>
    <dbReference type="NCBI Taxonomy" id="1552750"/>
    <lineage>
        <taxon>Bacteria</taxon>
        <taxon>Pseudomonadati</taxon>
        <taxon>Pseudomonadota</taxon>
        <taxon>Betaproteobacteria</taxon>
        <taxon>Rhodocyclales</taxon>
        <taxon>Zoogloeaceae</taxon>
        <taxon>Zoogloea</taxon>
    </lineage>
</organism>
<dbReference type="PANTHER" id="PTHR21139">
    <property type="entry name" value="TRIOSEPHOSPHATE ISOMERASE"/>
    <property type="match status" value="1"/>
</dbReference>
<evidence type="ECO:0000256" key="1">
    <source>
        <dbReference type="ARBA" id="ARBA00004680"/>
    </source>
</evidence>
<evidence type="ECO:0000313" key="11">
    <source>
        <dbReference type="Proteomes" id="UP000389128"/>
    </source>
</evidence>
<dbReference type="UniPathway" id="UPA00138"/>
<name>A0A6C2D1J2_9RHOO</name>
<dbReference type="PROSITE" id="PS00171">
    <property type="entry name" value="TIM_1"/>
    <property type="match status" value="1"/>
</dbReference>
<comment type="subcellular location">
    <subcellularLocation>
        <location evidence="8 9">Cytoplasm</location>
    </subcellularLocation>
</comment>
<dbReference type="CDD" id="cd00311">
    <property type="entry name" value="TIM"/>
    <property type="match status" value="1"/>
</dbReference>
<comment type="function">
    <text evidence="8">Involved in the gluconeogenesis. Catalyzes stereospecifically the conversion of dihydroxyacetone phosphate (DHAP) to D-glyceraldehyde-3-phosphate (G3P).</text>
</comment>
<keyword evidence="7 8" id="KW-0413">Isomerase</keyword>
<feature type="binding site" evidence="8">
    <location>
        <position position="210"/>
    </location>
    <ligand>
        <name>substrate</name>
    </ligand>
</feature>
<dbReference type="GO" id="GO:0006096">
    <property type="term" value="P:glycolytic process"/>
    <property type="evidence" value="ECO:0007669"/>
    <property type="project" value="UniProtKB-UniRule"/>
</dbReference>
<dbReference type="GO" id="GO:0019563">
    <property type="term" value="P:glycerol catabolic process"/>
    <property type="evidence" value="ECO:0007669"/>
    <property type="project" value="TreeGrafter"/>
</dbReference>
<feature type="active site" description="Proton acceptor" evidence="8">
    <location>
        <position position="166"/>
    </location>
</feature>
<dbReference type="Pfam" id="PF00121">
    <property type="entry name" value="TIM"/>
    <property type="match status" value="1"/>
</dbReference>
<feature type="binding site" evidence="8">
    <location>
        <begin position="9"/>
        <end position="11"/>
    </location>
    <ligand>
        <name>substrate</name>
    </ligand>
</feature>
<evidence type="ECO:0000256" key="9">
    <source>
        <dbReference type="RuleBase" id="RU363013"/>
    </source>
</evidence>
<dbReference type="GO" id="GO:0006094">
    <property type="term" value="P:gluconeogenesis"/>
    <property type="evidence" value="ECO:0007669"/>
    <property type="project" value="UniProtKB-UniRule"/>
</dbReference>
<dbReference type="SUPFAM" id="SSF51351">
    <property type="entry name" value="Triosephosphate isomerase (TIM)"/>
    <property type="match status" value="1"/>
</dbReference>
<dbReference type="InterPro" id="IPR020861">
    <property type="entry name" value="Triosephosphate_isomerase_AS"/>
</dbReference>
<dbReference type="EC" id="5.3.1.1" evidence="8 9"/>
<keyword evidence="6 8" id="KW-0324">Glycolysis</keyword>
<dbReference type="PANTHER" id="PTHR21139:SF42">
    <property type="entry name" value="TRIOSEPHOSPHATE ISOMERASE"/>
    <property type="match status" value="1"/>
</dbReference>
<dbReference type="GO" id="GO:0005829">
    <property type="term" value="C:cytosol"/>
    <property type="evidence" value="ECO:0007669"/>
    <property type="project" value="TreeGrafter"/>
</dbReference>
<comment type="catalytic activity">
    <reaction evidence="8 9">
        <text>D-glyceraldehyde 3-phosphate = dihydroxyacetone phosphate</text>
        <dbReference type="Rhea" id="RHEA:18585"/>
        <dbReference type="ChEBI" id="CHEBI:57642"/>
        <dbReference type="ChEBI" id="CHEBI:59776"/>
        <dbReference type="EC" id="5.3.1.1"/>
    </reaction>
</comment>
<dbReference type="HAMAP" id="MF_00147_B">
    <property type="entry name" value="TIM_B"/>
    <property type="match status" value="1"/>
</dbReference>
<dbReference type="Gene3D" id="3.20.20.70">
    <property type="entry name" value="Aldolase class I"/>
    <property type="match status" value="1"/>
</dbReference>
<dbReference type="UniPathway" id="UPA00109">
    <property type="reaction ID" value="UER00189"/>
</dbReference>
<dbReference type="EMBL" id="SDKK01000006">
    <property type="protein sequence ID" value="TYC59861.1"/>
    <property type="molecule type" value="Genomic_DNA"/>
</dbReference>
<dbReference type="NCBIfam" id="TIGR00419">
    <property type="entry name" value="tim"/>
    <property type="match status" value="1"/>
</dbReference>
<dbReference type="Proteomes" id="UP000389128">
    <property type="component" value="Unassembled WGS sequence"/>
</dbReference>
<feature type="active site" description="Electrophile" evidence="8">
    <location>
        <position position="94"/>
    </location>
</feature>
<sequence length="250" mass="25730">MRKKLVVGNWKMNGSLARNEALVAELRKLLRPDGVDVVVCPPFVYLSQVKALIKDAIIAVGAQSLSSAKEGAYTGEVSGSMLADLGCSWVIVGHSERRSGYGETNVVVATKVQAALDSGVRPILCVGETLEQRDAGVAEEVVGSQVDAVVSALGVEAASFVVLAYEPVWAIGTGKTATPEQAQAMHAFIRDRLVRSGVSAQGVKILYGGSVTAVNASLLFSKPDIDGALVGGASLVAEGFSAICAAAAAS</sequence>
<evidence type="ECO:0000256" key="5">
    <source>
        <dbReference type="ARBA" id="ARBA00022490"/>
    </source>
</evidence>
<evidence type="ECO:0000313" key="10">
    <source>
        <dbReference type="EMBL" id="TYC59861.1"/>
    </source>
</evidence>
<gene>
    <name evidence="8" type="primary">tpiA</name>
    <name evidence="10" type="ORF">ETQ85_07450</name>
</gene>
<evidence type="ECO:0000256" key="7">
    <source>
        <dbReference type="ARBA" id="ARBA00023235"/>
    </source>
</evidence>
<dbReference type="GO" id="GO:0046166">
    <property type="term" value="P:glyceraldehyde-3-phosphate biosynthetic process"/>
    <property type="evidence" value="ECO:0007669"/>
    <property type="project" value="TreeGrafter"/>
</dbReference>
<comment type="pathway">
    <text evidence="8 9">Carbohydrate biosynthesis; gluconeogenesis.</text>
</comment>
<reference evidence="10 11" key="1">
    <citation type="submission" date="2019-01" db="EMBL/GenBank/DDBJ databases">
        <title>Zoogloea oleivorans genome sequencing and assembly.</title>
        <authorList>
            <person name="Tancsics A."/>
            <person name="Farkas M."/>
            <person name="Kriszt B."/>
            <person name="Maroti G."/>
            <person name="Horvath B."/>
        </authorList>
    </citation>
    <scope>NUCLEOTIDE SEQUENCE [LARGE SCALE GENOMIC DNA]</scope>
    <source>
        <strain evidence="10 11">Buc</strain>
    </source>
</reference>
<proteinExistence type="inferred from homology"/>
<evidence type="ECO:0000256" key="4">
    <source>
        <dbReference type="ARBA" id="ARBA00022432"/>
    </source>
</evidence>
<protein>
    <recommendedName>
        <fullName evidence="8 9">Triosephosphate isomerase</fullName>
        <shortName evidence="8">TIM</shortName>
        <shortName evidence="8">TPI</shortName>
        <ecNumber evidence="8 9">5.3.1.1</ecNumber>
    </recommendedName>
    <alternativeName>
        <fullName evidence="8">Triose-phosphate isomerase</fullName>
    </alternativeName>
</protein>
<dbReference type="InterPro" id="IPR000652">
    <property type="entry name" value="Triosephosphate_isomerase"/>
</dbReference>
<dbReference type="OrthoDB" id="9809429at2"/>
<dbReference type="InterPro" id="IPR013785">
    <property type="entry name" value="Aldolase_TIM"/>
</dbReference>
<keyword evidence="5 8" id="KW-0963">Cytoplasm</keyword>
<dbReference type="GO" id="GO:0004807">
    <property type="term" value="F:triose-phosphate isomerase activity"/>
    <property type="evidence" value="ECO:0007669"/>
    <property type="project" value="UniProtKB-UniRule"/>
</dbReference>
<evidence type="ECO:0000256" key="2">
    <source>
        <dbReference type="ARBA" id="ARBA00004939"/>
    </source>
</evidence>
<keyword evidence="11" id="KW-1185">Reference proteome</keyword>
<feature type="binding site" evidence="8">
    <location>
        <position position="172"/>
    </location>
    <ligand>
        <name>substrate</name>
    </ligand>
</feature>
<comment type="pathway">
    <text evidence="1 8 9">Carbohydrate degradation; glycolysis; D-glyceraldehyde 3-phosphate from glycerone phosphate: step 1/1.</text>
</comment>